<dbReference type="NCBIfam" id="NF005080">
    <property type="entry name" value="PRK06512.1"/>
    <property type="match status" value="1"/>
</dbReference>
<dbReference type="InterPro" id="IPR036206">
    <property type="entry name" value="ThiamineP_synth_sf"/>
</dbReference>
<keyword evidence="2" id="KW-0784">Thiamine biosynthesis</keyword>
<evidence type="ECO:0000313" key="4">
    <source>
        <dbReference type="EMBL" id="GGA61584.1"/>
    </source>
</evidence>
<accession>A0A916RME6</accession>
<evidence type="ECO:0000259" key="3">
    <source>
        <dbReference type="Pfam" id="PF02581"/>
    </source>
</evidence>
<dbReference type="Pfam" id="PF02581">
    <property type="entry name" value="TMP-TENI"/>
    <property type="match status" value="1"/>
</dbReference>
<sequence length="235" mass="25203">MQPEWRGNSLLQCEFVLIMSSPKTPNRCRVVLIAPPVGPDIDARLQSALSGGDVASLIVPQYDADDVSFQAHAERLTQIAQAANVATVIAGEPRIASRVHADGMHLEGKAEELADAIAKYQSKMMVGCGGIKTRDEAMVLGEIEPDYVFFGKFGFDNKPEPHSRNLSLGQWWSEMMEIPCIVLAGNEVASVVDVANTGADFVALSAAVFAEGSDPAKMVAEANALLDQSAPEFEK</sequence>
<keyword evidence="5" id="KW-1185">Reference proteome</keyword>
<dbReference type="GO" id="GO:0004789">
    <property type="term" value="F:thiamine-phosphate diphosphorylase activity"/>
    <property type="evidence" value="ECO:0007669"/>
    <property type="project" value="TreeGrafter"/>
</dbReference>
<comment type="caution">
    <text evidence="4">The sequence shown here is derived from an EMBL/GenBank/DDBJ whole genome shotgun (WGS) entry which is preliminary data.</text>
</comment>
<dbReference type="Gene3D" id="3.20.20.70">
    <property type="entry name" value="Aldolase class I"/>
    <property type="match status" value="1"/>
</dbReference>
<dbReference type="SUPFAM" id="SSF51391">
    <property type="entry name" value="Thiamin phosphate synthase"/>
    <property type="match status" value="1"/>
</dbReference>
<dbReference type="InterPro" id="IPR013785">
    <property type="entry name" value="Aldolase_TIM"/>
</dbReference>
<dbReference type="GO" id="GO:0009228">
    <property type="term" value="P:thiamine biosynthetic process"/>
    <property type="evidence" value="ECO:0007669"/>
    <property type="project" value="UniProtKB-KW"/>
</dbReference>
<evidence type="ECO:0000256" key="2">
    <source>
        <dbReference type="ARBA" id="ARBA00022977"/>
    </source>
</evidence>
<comment type="pathway">
    <text evidence="1">Cofactor biosynthesis; thiamine diphosphate biosynthesis.</text>
</comment>
<proteinExistence type="predicted"/>
<protein>
    <submittedName>
        <fullName evidence="4">Thiamine phosphate synthase</fullName>
    </submittedName>
</protein>
<dbReference type="GO" id="GO:0005737">
    <property type="term" value="C:cytoplasm"/>
    <property type="evidence" value="ECO:0007669"/>
    <property type="project" value="TreeGrafter"/>
</dbReference>
<name>A0A916RME6_9HYPH</name>
<dbReference type="EMBL" id="BMIF01000003">
    <property type="protein sequence ID" value="GGA61584.1"/>
    <property type="molecule type" value="Genomic_DNA"/>
</dbReference>
<reference evidence="4" key="2">
    <citation type="submission" date="2020-09" db="EMBL/GenBank/DDBJ databases">
        <authorList>
            <person name="Sun Q."/>
            <person name="Zhou Y."/>
        </authorList>
    </citation>
    <scope>NUCLEOTIDE SEQUENCE</scope>
    <source>
        <strain evidence="4">CGMCC 1.15320</strain>
    </source>
</reference>
<dbReference type="CDD" id="cd00564">
    <property type="entry name" value="TMP_TenI"/>
    <property type="match status" value="1"/>
</dbReference>
<dbReference type="InterPro" id="IPR022998">
    <property type="entry name" value="ThiamineP_synth_TenI"/>
</dbReference>
<evidence type="ECO:0000256" key="1">
    <source>
        <dbReference type="ARBA" id="ARBA00004948"/>
    </source>
</evidence>
<reference evidence="4" key="1">
    <citation type="journal article" date="2014" name="Int. J. Syst. Evol. Microbiol.">
        <title>Complete genome sequence of Corynebacterium casei LMG S-19264T (=DSM 44701T), isolated from a smear-ripened cheese.</title>
        <authorList>
            <consortium name="US DOE Joint Genome Institute (JGI-PGF)"/>
            <person name="Walter F."/>
            <person name="Albersmeier A."/>
            <person name="Kalinowski J."/>
            <person name="Ruckert C."/>
        </authorList>
    </citation>
    <scope>NUCLEOTIDE SEQUENCE</scope>
    <source>
        <strain evidence="4">CGMCC 1.15320</strain>
    </source>
</reference>
<dbReference type="AlphaFoldDB" id="A0A916RME6"/>
<dbReference type="PANTHER" id="PTHR20857:SF23">
    <property type="entry name" value="THIAMINE BIOSYNTHETIC BIFUNCTIONAL ENZYME"/>
    <property type="match status" value="1"/>
</dbReference>
<gene>
    <name evidence="4" type="ORF">GCM10011385_14070</name>
</gene>
<organism evidence="4 5">
    <name type="scientific">Nitratireductor aestuarii</name>
    <dbReference type="NCBI Taxonomy" id="1735103"/>
    <lineage>
        <taxon>Bacteria</taxon>
        <taxon>Pseudomonadati</taxon>
        <taxon>Pseudomonadota</taxon>
        <taxon>Alphaproteobacteria</taxon>
        <taxon>Hyphomicrobiales</taxon>
        <taxon>Phyllobacteriaceae</taxon>
        <taxon>Nitratireductor</taxon>
    </lineage>
</organism>
<evidence type="ECO:0000313" key="5">
    <source>
        <dbReference type="Proteomes" id="UP000636264"/>
    </source>
</evidence>
<dbReference type="Proteomes" id="UP000636264">
    <property type="component" value="Unassembled WGS sequence"/>
</dbReference>
<feature type="domain" description="Thiamine phosphate synthase/TenI" evidence="3">
    <location>
        <begin position="41"/>
        <end position="208"/>
    </location>
</feature>
<dbReference type="PANTHER" id="PTHR20857">
    <property type="entry name" value="THIAMINE-PHOSPHATE PYROPHOSPHORYLASE"/>
    <property type="match status" value="1"/>
</dbReference>